<dbReference type="InterPro" id="IPR015064">
    <property type="entry name" value="Sda"/>
</dbReference>
<gene>
    <name evidence="1" type="ORF">LQV63_21210</name>
</gene>
<dbReference type="Proteomes" id="UP001199916">
    <property type="component" value="Unassembled WGS sequence"/>
</dbReference>
<dbReference type="GO" id="GO:0004860">
    <property type="term" value="F:protein kinase inhibitor activity"/>
    <property type="evidence" value="ECO:0007669"/>
    <property type="project" value="UniProtKB-KW"/>
</dbReference>
<dbReference type="InterPro" id="IPR036916">
    <property type="entry name" value="Sda_sf"/>
</dbReference>
<dbReference type="SUPFAM" id="SSF100985">
    <property type="entry name" value="Sporulation inhibitor Sda"/>
    <property type="match status" value="1"/>
</dbReference>
<protein>
    <submittedName>
        <fullName evidence="1">Sporulation histidine kinase inhibitor Sda</fullName>
    </submittedName>
</protein>
<reference evidence="1 2" key="1">
    <citation type="submission" date="2021-11" db="EMBL/GenBank/DDBJ databases">
        <title>Draft genome sequence of Paenibacillus profundus YoMME, a new Gram-positive bacteria with exoelectrogenic properties.</title>
        <authorList>
            <person name="Hubenova Y."/>
            <person name="Hubenova E."/>
            <person name="Manasiev Y."/>
            <person name="Peykov S."/>
            <person name="Mitov M."/>
        </authorList>
    </citation>
    <scope>NUCLEOTIDE SEQUENCE [LARGE SCALE GENOMIC DNA]</scope>
    <source>
        <strain evidence="1 2">YoMME</strain>
    </source>
</reference>
<organism evidence="1 2">
    <name type="scientific">Paenibacillus profundus</name>
    <dbReference type="NCBI Taxonomy" id="1173085"/>
    <lineage>
        <taxon>Bacteria</taxon>
        <taxon>Bacillati</taxon>
        <taxon>Bacillota</taxon>
        <taxon>Bacilli</taxon>
        <taxon>Bacillales</taxon>
        <taxon>Paenibacillaceae</taxon>
        <taxon>Paenibacillus</taxon>
    </lineage>
</organism>
<keyword evidence="1" id="KW-0649">Protein kinase inhibitor</keyword>
<keyword evidence="2" id="KW-1185">Reference proteome</keyword>
<evidence type="ECO:0000313" key="2">
    <source>
        <dbReference type="Proteomes" id="UP001199916"/>
    </source>
</evidence>
<evidence type="ECO:0000313" key="1">
    <source>
        <dbReference type="EMBL" id="MCE5171802.1"/>
    </source>
</evidence>
<proteinExistence type="predicted"/>
<dbReference type="EMBL" id="JAJNBZ010000020">
    <property type="protein sequence ID" value="MCE5171802.1"/>
    <property type="molecule type" value="Genomic_DNA"/>
</dbReference>
<name>A0ABS8YNB1_9BACL</name>
<dbReference type="Pfam" id="PF08970">
    <property type="entry name" value="Sda"/>
    <property type="match status" value="1"/>
</dbReference>
<dbReference type="Gene3D" id="1.10.287.1100">
    <property type="entry name" value="Sporulation inhibitor A"/>
    <property type="match status" value="1"/>
</dbReference>
<sequence length="49" mass="5740">MFALLKDESLLEAYQEALRMELEPSFLELLRIEIESRKQGGSHLHHTTQ</sequence>
<comment type="caution">
    <text evidence="1">The sequence shown here is derived from an EMBL/GenBank/DDBJ whole genome shotgun (WGS) entry which is preliminary data.</text>
</comment>
<dbReference type="RefSeq" id="WP_019423574.1">
    <property type="nucleotide sequence ID" value="NZ_JAJNBZ010000020.1"/>
</dbReference>
<accession>A0ABS8YNB1</accession>